<gene>
    <name evidence="1" type="ORF">GCM10011584_35320</name>
</gene>
<evidence type="ECO:0000313" key="2">
    <source>
        <dbReference type="Proteomes" id="UP000655410"/>
    </source>
</evidence>
<dbReference type="Proteomes" id="UP000655410">
    <property type="component" value="Unassembled WGS sequence"/>
</dbReference>
<sequence length="176" mass="20274">MDFHRAAHVFVDETKARDYVMAAATVMPGDVNPARKILRGLLLPNQQRIHFTKEKDPRRKQLLTAMCQLDVQVHLYVARTRDHVAGRQACMKAILDDTLRLGATKLVLERDESLQEADRRFISDRFRLELDSPEYLHLAPKDEPMLWVSDAVAWCQQRGGDWRTLCADLVASTRHL</sequence>
<evidence type="ECO:0000313" key="1">
    <source>
        <dbReference type="EMBL" id="GGO94393.1"/>
    </source>
</evidence>
<organism evidence="1 2">
    <name type="scientific">Nocardioides phosphati</name>
    <dbReference type="NCBI Taxonomy" id="1867775"/>
    <lineage>
        <taxon>Bacteria</taxon>
        <taxon>Bacillati</taxon>
        <taxon>Actinomycetota</taxon>
        <taxon>Actinomycetes</taxon>
        <taxon>Propionibacteriales</taxon>
        <taxon>Nocardioidaceae</taxon>
        <taxon>Nocardioides</taxon>
    </lineage>
</organism>
<protein>
    <submittedName>
        <fullName evidence="1">Uncharacterized protein</fullName>
    </submittedName>
</protein>
<dbReference type="RefSeq" id="WP_188785480.1">
    <property type="nucleotide sequence ID" value="NZ_BMNI01000020.1"/>
</dbReference>
<dbReference type="EMBL" id="BMNI01000020">
    <property type="protein sequence ID" value="GGO94393.1"/>
    <property type="molecule type" value="Genomic_DNA"/>
</dbReference>
<comment type="caution">
    <text evidence="1">The sequence shown here is derived from an EMBL/GenBank/DDBJ whole genome shotgun (WGS) entry which is preliminary data.</text>
</comment>
<accession>A0ABQ2NFK9</accession>
<proteinExistence type="predicted"/>
<keyword evidence="2" id="KW-1185">Reference proteome</keyword>
<name>A0ABQ2NFK9_9ACTN</name>
<reference evidence="2" key="1">
    <citation type="journal article" date="2019" name="Int. J. Syst. Evol. Microbiol.">
        <title>The Global Catalogue of Microorganisms (GCM) 10K type strain sequencing project: providing services to taxonomists for standard genome sequencing and annotation.</title>
        <authorList>
            <consortium name="The Broad Institute Genomics Platform"/>
            <consortium name="The Broad Institute Genome Sequencing Center for Infectious Disease"/>
            <person name="Wu L."/>
            <person name="Ma J."/>
        </authorList>
    </citation>
    <scope>NUCLEOTIDE SEQUENCE [LARGE SCALE GENOMIC DNA]</scope>
    <source>
        <strain evidence="2">CGMCC 4.7371</strain>
    </source>
</reference>